<dbReference type="InterPro" id="IPR015424">
    <property type="entry name" value="PyrdxlP-dep_Trfase"/>
</dbReference>
<dbReference type="InterPro" id="IPR015421">
    <property type="entry name" value="PyrdxlP-dep_Trfase_major"/>
</dbReference>
<dbReference type="CDD" id="cd00616">
    <property type="entry name" value="AHBA_syn"/>
    <property type="match status" value="1"/>
</dbReference>
<dbReference type="GO" id="GO:0008483">
    <property type="term" value="F:transaminase activity"/>
    <property type="evidence" value="ECO:0007669"/>
    <property type="project" value="UniProtKB-KW"/>
</dbReference>
<evidence type="ECO:0000256" key="1">
    <source>
        <dbReference type="ARBA" id="ARBA00022898"/>
    </source>
</evidence>
<dbReference type="PIRSF" id="PIRSF000390">
    <property type="entry name" value="PLP_StrS"/>
    <property type="match status" value="1"/>
</dbReference>
<accession>A0ABQ5R6N9</accession>
<dbReference type="Gene3D" id="3.40.640.10">
    <property type="entry name" value="Type I PLP-dependent aspartate aminotransferase-like (Major domain)"/>
    <property type="match status" value="1"/>
</dbReference>
<keyword evidence="5" id="KW-1185">Reference proteome</keyword>
<dbReference type="EMBL" id="BSDI01000042">
    <property type="protein sequence ID" value="GLI01236.1"/>
    <property type="molecule type" value="Genomic_DNA"/>
</dbReference>
<sequence>MNHGVNQLAIFTGVPEFDEPRYVGLPNIGDRERFFSLLEGALDRRWLSNGGPLVQEFERRVADQAGVRHCVATCNATVALELAIRAADLTGEVIVPAFTFPATVHAVRWMGLTPVLSDVDPETGNLDPAQIVAHITPRTSAVIGVHLWGRPCAVDELAAIADRHGLTLLFDAAQAFGARHAGRPVGGFGAAEVFSFHATKLVNAFEGGAVVTDDSSLAARVRAMQNFGIVGEDEVAHAGTNAKMSEAAAAMGLASLAGMEGFVDRNRRNYLRYREALAGIPGLVVPPPDPSVEHAYHYVVVRIDAGAFGLSRDDLMAVLRAENVMAKRYFYPGCHRMAPYHADGDAFPHTEALAASLLTLPTGAAVDGSDIDRIAALIRTAAEHSSAVAAHLATDGAAATVSGLGR</sequence>
<keyword evidence="1 3" id="KW-0663">Pyridoxal phosphate</keyword>
<dbReference type="Pfam" id="PF01041">
    <property type="entry name" value="DegT_DnrJ_EryC1"/>
    <property type="match status" value="1"/>
</dbReference>
<dbReference type="RefSeq" id="WP_281902109.1">
    <property type="nucleotide sequence ID" value="NZ_BSDI01000042.1"/>
</dbReference>
<name>A0ABQ5R6N9_9ACTN</name>
<dbReference type="Gene3D" id="3.90.1150.10">
    <property type="entry name" value="Aspartate Aminotransferase, domain 1"/>
    <property type="match status" value="1"/>
</dbReference>
<gene>
    <name evidence="4" type="ORF">Pa4123_65120</name>
</gene>
<keyword evidence="4" id="KW-0808">Transferase</keyword>
<protein>
    <submittedName>
        <fullName evidence="4">dTDP-4-dehydro-6-deoxyglucose aminotransferase</fullName>
    </submittedName>
</protein>
<dbReference type="PANTHER" id="PTHR30244">
    <property type="entry name" value="TRANSAMINASE"/>
    <property type="match status" value="1"/>
</dbReference>
<proteinExistence type="inferred from homology"/>
<evidence type="ECO:0000256" key="3">
    <source>
        <dbReference type="RuleBase" id="RU004508"/>
    </source>
</evidence>
<evidence type="ECO:0000313" key="5">
    <source>
        <dbReference type="Proteomes" id="UP001144280"/>
    </source>
</evidence>
<keyword evidence="4" id="KW-0032">Aminotransferase</keyword>
<organism evidence="4 5">
    <name type="scientific">Phytohabitans aurantiacus</name>
    <dbReference type="NCBI Taxonomy" id="3016789"/>
    <lineage>
        <taxon>Bacteria</taxon>
        <taxon>Bacillati</taxon>
        <taxon>Actinomycetota</taxon>
        <taxon>Actinomycetes</taxon>
        <taxon>Micromonosporales</taxon>
        <taxon>Micromonosporaceae</taxon>
    </lineage>
</organism>
<dbReference type="Proteomes" id="UP001144280">
    <property type="component" value="Unassembled WGS sequence"/>
</dbReference>
<evidence type="ECO:0000256" key="2">
    <source>
        <dbReference type="ARBA" id="ARBA00037999"/>
    </source>
</evidence>
<dbReference type="SUPFAM" id="SSF53383">
    <property type="entry name" value="PLP-dependent transferases"/>
    <property type="match status" value="1"/>
</dbReference>
<comment type="similarity">
    <text evidence="2 3">Belongs to the DegT/DnrJ/EryC1 family.</text>
</comment>
<dbReference type="InterPro" id="IPR015422">
    <property type="entry name" value="PyrdxlP-dep_Trfase_small"/>
</dbReference>
<comment type="caution">
    <text evidence="4">The sequence shown here is derived from an EMBL/GenBank/DDBJ whole genome shotgun (WGS) entry which is preliminary data.</text>
</comment>
<reference evidence="4" key="1">
    <citation type="submission" date="2022-12" db="EMBL/GenBank/DDBJ databases">
        <title>New Phytohabitans aurantiacus sp. RD004123 nov., an actinomycete isolated from soil.</title>
        <authorList>
            <person name="Triningsih D.W."/>
            <person name="Harunari E."/>
            <person name="Igarashi Y."/>
        </authorList>
    </citation>
    <scope>NUCLEOTIDE SEQUENCE</scope>
    <source>
        <strain evidence="4">RD004123</strain>
    </source>
</reference>
<dbReference type="InterPro" id="IPR000653">
    <property type="entry name" value="DegT/StrS_aminotransferase"/>
</dbReference>
<dbReference type="PANTHER" id="PTHR30244:SF9">
    <property type="entry name" value="PROTEIN RV3402C"/>
    <property type="match status" value="1"/>
</dbReference>
<evidence type="ECO:0000313" key="4">
    <source>
        <dbReference type="EMBL" id="GLI01236.1"/>
    </source>
</evidence>